<name>A0A2Z7D0H2_9LAMI</name>
<evidence type="ECO:0000313" key="2">
    <source>
        <dbReference type="EMBL" id="KZV52035.1"/>
    </source>
</evidence>
<dbReference type="Proteomes" id="UP000250235">
    <property type="component" value="Unassembled WGS sequence"/>
</dbReference>
<accession>A0A2Z7D0H2</accession>
<feature type="domain" description="Nidogen G2 beta-barrel" evidence="1">
    <location>
        <begin position="1"/>
        <end position="59"/>
    </location>
</feature>
<dbReference type="InterPro" id="IPR006605">
    <property type="entry name" value="G2_nidogen/fibulin_G2F"/>
</dbReference>
<sequence length="59" mass="5893">MVVMQGRAVIPHSHLPAGIVSPYAPSGYLPQFIGWEMAGNPGFAAGRGFNPAGGALGGG</sequence>
<dbReference type="PROSITE" id="PS50993">
    <property type="entry name" value="NIDOGEN_G2"/>
    <property type="match status" value="1"/>
</dbReference>
<reference evidence="2 3" key="1">
    <citation type="journal article" date="2015" name="Proc. Natl. Acad. Sci. U.S.A.">
        <title>The resurrection genome of Boea hygrometrica: A blueprint for survival of dehydration.</title>
        <authorList>
            <person name="Xiao L."/>
            <person name="Yang G."/>
            <person name="Zhang L."/>
            <person name="Yang X."/>
            <person name="Zhao S."/>
            <person name="Ji Z."/>
            <person name="Zhou Q."/>
            <person name="Hu M."/>
            <person name="Wang Y."/>
            <person name="Chen M."/>
            <person name="Xu Y."/>
            <person name="Jin H."/>
            <person name="Xiao X."/>
            <person name="Hu G."/>
            <person name="Bao F."/>
            <person name="Hu Y."/>
            <person name="Wan P."/>
            <person name="Li L."/>
            <person name="Deng X."/>
            <person name="Kuang T."/>
            <person name="Xiang C."/>
            <person name="Zhu J.K."/>
            <person name="Oliver M.J."/>
            <person name="He Y."/>
        </authorList>
    </citation>
    <scope>NUCLEOTIDE SEQUENCE [LARGE SCALE GENOMIC DNA]</scope>
    <source>
        <strain evidence="3">cv. XS01</strain>
    </source>
</reference>
<organism evidence="2 3">
    <name type="scientific">Dorcoceras hygrometricum</name>
    <dbReference type="NCBI Taxonomy" id="472368"/>
    <lineage>
        <taxon>Eukaryota</taxon>
        <taxon>Viridiplantae</taxon>
        <taxon>Streptophyta</taxon>
        <taxon>Embryophyta</taxon>
        <taxon>Tracheophyta</taxon>
        <taxon>Spermatophyta</taxon>
        <taxon>Magnoliopsida</taxon>
        <taxon>eudicotyledons</taxon>
        <taxon>Gunneridae</taxon>
        <taxon>Pentapetalae</taxon>
        <taxon>asterids</taxon>
        <taxon>lamiids</taxon>
        <taxon>Lamiales</taxon>
        <taxon>Gesneriaceae</taxon>
        <taxon>Didymocarpoideae</taxon>
        <taxon>Trichosporeae</taxon>
        <taxon>Loxocarpinae</taxon>
        <taxon>Dorcoceras</taxon>
    </lineage>
</organism>
<proteinExistence type="predicted"/>
<evidence type="ECO:0000259" key="1">
    <source>
        <dbReference type="PROSITE" id="PS50993"/>
    </source>
</evidence>
<keyword evidence="3" id="KW-1185">Reference proteome</keyword>
<protein>
    <recommendedName>
        <fullName evidence="1">Nidogen G2 beta-barrel domain-containing protein</fullName>
    </recommendedName>
</protein>
<evidence type="ECO:0000313" key="3">
    <source>
        <dbReference type="Proteomes" id="UP000250235"/>
    </source>
</evidence>
<dbReference type="AlphaFoldDB" id="A0A2Z7D0H2"/>
<dbReference type="EMBL" id="KQ991311">
    <property type="protein sequence ID" value="KZV52035.1"/>
    <property type="molecule type" value="Genomic_DNA"/>
</dbReference>
<gene>
    <name evidence="2" type="ORF">F511_43179</name>
</gene>